<keyword evidence="2" id="KW-0808">Transferase</keyword>
<comment type="caution">
    <text evidence="6">The sequence shown here is derived from an EMBL/GenBank/DDBJ whole genome shotgun (WGS) entry which is preliminary data.</text>
</comment>
<organism evidence="6 7">
    <name type="scientific">Haematococcus lacustris</name>
    <name type="common">Green alga</name>
    <name type="synonym">Haematococcus pluvialis</name>
    <dbReference type="NCBI Taxonomy" id="44745"/>
    <lineage>
        <taxon>Eukaryota</taxon>
        <taxon>Viridiplantae</taxon>
        <taxon>Chlorophyta</taxon>
        <taxon>core chlorophytes</taxon>
        <taxon>Chlorophyceae</taxon>
        <taxon>CS clade</taxon>
        <taxon>Chlamydomonadales</taxon>
        <taxon>Haematococcaceae</taxon>
        <taxon>Haematococcus</taxon>
    </lineage>
</organism>
<name>A0A6A0AK93_HAELA</name>
<proteinExistence type="predicted"/>
<keyword evidence="7" id="KW-1185">Reference proteome</keyword>
<evidence type="ECO:0000256" key="5">
    <source>
        <dbReference type="SAM" id="MobiDB-lite"/>
    </source>
</evidence>
<evidence type="ECO:0000256" key="1">
    <source>
        <dbReference type="ARBA" id="ARBA00022527"/>
    </source>
</evidence>
<keyword evidence="3" id="KW-0547">Nucleotide-binding</keyword>
<feature type="non-terminal residue" evidence="6">
    <location>
        <position position="1"/>
    </location>
</feature>
<dbReference type="EMBL" id="BLLF01006639">
    <property type="protein sequence ID" value="GFH32434.1"/>
    <property type="molecule type" value="Genomic_DNA"/>
</dbReference>
<feature type="compositionally biased region" description="Low complexity" evidence="5">
    <location>
        <begin position="1"/>
        <end position="11"/>
    </location>
</feature>
<feature type="non-terminal residue" evidence="6">
    <location>
        <position position="162"/>
    </location>
</feature>
<evidence type="ECO:0000256" key="2">
    <source>
        <dbReference type="ARBA" id="ARBA00022679"/>
    </source>
</evidence>
<keyword evidence="6" id="KW-0670">Pyruvate</keyword>
<evidence type="ECO:0000256" key="3">
    <source>
        <dbReference type="ARBA" id="ARBA00022741"/>
    </source>
</evidence>
<accession>A0A6A0AK93</accession>
<gene>
    <name evidence="6" type="ORF">HaLaN_31648</name>
</gene>
<evidence type="ECO:0000313" key="7">
    <source>
        <dbReference type="Proteomes" id="UP000485058"/>
    </source>
</evidence>
<reference evidence="6 7" key="1">
    <citation type="submission" date="2020-02" db="EMBL/GenBank/DDBJ databases">
        <title>Draft genome sequence of Haematococcus lacustris strain NIES-144.</title>
        <authorList>
            <person name="Morimoto D."/>
            <person name="Nakagawa S."/>
            <person name="Yoshida T."/>
            <person name="Sawayama S."/>
        </authorList>
    </citation>
    <scope>NUCLEOTIDE SEQUENCE [LARGE SCALE GENOMIC DNA]</scope>
    <source>
        <strain evidence="6 7">NIES-144</strain>
    </source>
</reference>
<sequence>MAAMAAGAGLLRGQPPLPDLARKAQQERTGEERPWLSPPPAAAPYSPTEQRSSSTAAALLRLGPAAAGGRASDSLDNALCVVPKPIFIISDCTGESAARTVRAALNQFELCFKTSAPASIFVWRFVEEEQKVYRIIQMAAKDDALVVDPGALKAVQTACKLH</sequence>
<dbReference type="PANTHER" id="PTHR31756">
    <property type="entry name" value="PYRUVATE, PHOSPHATE DIKINASE REGULATORY PROTEIN 1, CHLOROPLASTIC"/>
    <property type="match status" value="1"/>
</dbReference>
<evidence type="ECO:0000313" key="6">
    <source>
        <dbReference type="EMBL" id="GFH32434.1"/>
    </source>
</evidence>
<dbReference type="AlphaFoldDB" id="A0A6A0AK93"/>
<dbReference type="Pfam" id="PF03618">
    <property type="entry name" value="Kinase-PPPase"/>
    <property type="match status" value="1"/>
</dbReference>
<evidence type="ECO:0000256" key="4">
    <source>
        <dbReference type="ARBA" id="ARBA00022777"/>
    </source>
</evidence>
<dbReference type="GO" id="GO:0005524">
    <property type="term" value="F:ATP binding"/>
    <property type="evidence" value="ECO:0007669"/>
    <property type="project" value="InterPro"/>
</dbReference>
<dbReference type="PANTHER" id="PTHR31756:SF3">
    <property type="entry name" value="PYRUVATE, PHOSPHATE DIKINASE REGULATORY PROTEIN 1, CHLOROPLASTIC"/>
    <property type="match status" value="1"/>
</dbReference>
<dbReference type="Proteomes" id="UP000485058">
    <property type="component" value="Unassembled WGS sequence"/>
</dbReference>
<feature type="region of interest" description="Disordered" evidence="5">
    <location>
        <begin position="1"/>
        <end position="50"/>
    </location>
</feature>
<protein>
    <submittedName>
        <fullName evidence="6">Pyruvate, phosphate dikinase regulatory protein 1, chloroplastic</fullName>
    </submittedName>
</protein>
<keyword evidence="4" id="KW-0418">Kinase</keyword>
<dbReference type="InterPro" id="IPR005177">
    <property type="entry name" value="Kinase-pyrophosphorylase"/>
</dbReference>
<keyword evidence="1" id="KW-0723">Serine/threonine-protein kinase</keyword>
<dbReference type="GO" id="GO:0004674">
    <property type="term" value="F:protein serine/threonine kinase activity"/>
    <property type="evidence" value="ECO:0007669"/>
    <property type="project" value="UniProtKB-KW"/>
</dbReference>
<feature type="compositionally biased region" description="Basic and acidic residues" evidence="5">
    <location>
        <begin position="20"/>
        <end position="34"/>
    </location>
</feature>